<dbReference type="InterPro" id="IPR036900">
    <property type="entry name" value="A-D-PHexomutase_C_sf"/>
</dbReference>
<feature type="domain" description="Alpha-D-phosphohexomutase C-terminal" evidence="4">
    <location>
        <begin position="106"/>
        <end position="158"/>
    </location>
</feature>
<evidence type="ECO:0000313" key="6">
    <source>
        <dbReference type="EMBL" id="GFP19765.1"/>
    </source>
</evidence>
<evidence type="ECO:0000256" key="2">
    <source>
        <dbReference type="ARBA" id="ARBA00022842"/>
    </source>
</evidence>
<evidence type="ECO:0000256" key="1">
    <source>
        <dbReference type="ARBA" id="ARBA00022723"/>
    </source>
</evidence>
<feature type="domain" description="Alpha-D-phosphohexomutase alpha/beta/alpha" evidence="5">
    <location>
        <begin position="9"/>
        <end position="66"/>
    </location>
</feature>
<dbReference type="PANTHER" id="PTHR45745:SF1">
    <property type="entry name" value="PHOSPHOGLUCOMUTASE 2B-RELATED"/>
    <property type="match status" value="1"/>
</dbReference>
<evidence type="ECO:0000313" key="7">
    <source>
        <dbReference type="Proteomes" id="UP000574717"/>
    </source>
</evidence>
<reference evidence="6 7" key="1">
    <citation type="journal article" date="2020" name="Front. Microbiol.">
        <title>Single-cell genomics of novel Actinobacteria with the Wood-Ljungdahl pathway discovered in a serpentinizing system.</title>
        <authorList>
            <person name="Merino N."/>
            <person name="Kawai M."/>
            <person name="Boyd E.S."/>
            <person name="Colman D.R."/>
            <person name="McGlynn S.E."/>
            <person name="Nealson K.H."/>
            <person name="Kurokawa K."/>
            <person name="Hongoh Y."/>
        </authorList>
    </citation>
    <scope>NUCLEOTIDE SEQUENCE [LARGE SCALE GENOMIC DNA]</scope>
    <source>
        <strain evidence="6 7">S03</strain>
    </source>
</reference>
<dbReference type="InterPro" id="IPR005843">
    <property type="entry name" value="A-D-PHexomutase_C"/>
</dbReference>
<accession>A0A6V8NHP4</accession>
<dbReference type="InterPro" id="IPR005846">
    <property type="entry name" value="A-D-PHexomutase_a/b/a-III"/>
</dbReference>
<dbReference type="GO" id="GO:0046872">
    <property type="term" value="F:metal ion binding"/>
    <property type="evidence" value="ECO:0007669"/>
    <property type="project" value="UniProtKB-KW"/>
</dbReference>
<dbReference type="SUPFAM" id="SSF55957">
    <property type="entry name" value="Phosphoglucomutase, C-terminal domain"/>
    <property type="match status" value="1"/>
</dbReference>
<dbReference type="AlphaFoldDB" id="A0A6V8NHP4"/>
<gene>
    <name evidence="6" type="ORF">HKBW3S03_01269</name>
</gene>
<name>A0A6V8NHP4_9ACTN</name>
<dbReference type="SUPFAM" id="SSF53738">
    <property type="entry name" value="Phosphoglucomutase, first 3 domains"/>
    <property type="match status" value="1"/>
</dbReference>
<dbReference type="EMBL" id="BLRU01000136">
    <property type="protein sequence ID" value="GFP19765.1"/>
    <property type="molecule type" value="Genomic_DNA"/>
</dbReference>
<dbReference type="GO" id="GO:0008973">
    <property type="term" value="F:phosphopentomutase activity"/>
    <property type="evidence" value="ECO:0007669"/>
    <property type="project" value="TreeGrafter"/>
</dbReference>
<dbReference type="GO" id="GO:0006166">
    <property type="term" value="P:purine ribonucleoside salvage"/>
    <property type="evidence" value="ECO:0007669"/>
    <property type="project" value="TreeGrafter"/>
</dbReference>
<dbReference type="PANTHER" id="PTHR45745">
    <property type="entry name" value="PHOSPHOMANNOMUTASE 45A"/>
    <property type="match status" value="1"/>
</dbReference>
<proteinExistence type="predicted"/>
<organism evidence="6 7">
    <name type="scientific">Candidatus Hakubella thermalkaliphila</name>
    <dbReference type="NCBI Taxonomy" id="2754717"/>
    <lineage>
        <taxon>Bacteria</taxon>
        <taxon>Bacillati</taxon>
        <taxon>Actinomycetota</taxon>
        <taxon>Actinomycetota incertae sedis</taxon>
        <taxon>Candidatus Hakubellales</taxon>
        <taxon>Candidatus Hakubellaceae</taxon>
        <taxon>Candidatus Hakubella</taxon>
    </lineage>
</organism>
<dbReference type="Pfam" id="PF00408">
    <property type="entry name" value="PGM_PMM_IV"/>
    <property type="match status" value="1"/>
</dbReference>
<dbReference type="Pfam" id="PF02880">
    <property type="entry name" value="PGM_PMM_III"/>
    <property type="match status" value="1"/>
</dbReference>
<dbReference type="InterPro" id="IPR016055">
    <property type="entry name" value="A-D-PHexomutase_a/b/a-I/II/III"/>
</dbReference>
<keyword evidence="3" id="KW-0413">Isomerase</keyword>
<dbReference type="Gene3D" id="3.40.120.10">
    <property type="entry name" value="Alpha-D-Glucose-1,6-Bisphosphate, subunit A, domain 3"/>
    <property type="match status" value="1"/>
</dbReference>
<keyword evidence="2" id="KW-0460">Magnesium</keyword>
<dbReference type="Gene3D" id="3.30.310.50">
    <property type="entry name" value="Alpha-D-phosphohexomutase, C-terminal domain"/>
    <property type="match status" value="1"/>
</dbReference>
<evidence type="ECO:0000256" key="3">
    <source>
        <dbReference type="ARBA" id="ARBA00023235"/>
    </source>
</evidence>
<sequence>MWWKRRSAFKYIGQAMREQQAFIGGEESGGISIRGHIPEKDGILASLLFIEMLAKTGKTAAQLLAQISAGFGKVFSERLDLSGSEAAKQEIVAKMANWQPTTLASTAVKTISRLDGLKIILENGSWCLVRSSGTEPVFRIYTEAASPEEKEALQQAVKQALFLEIEEGKAGWMS</sequence>
<evidence type="ECO:0000259" key="5">
    <source>
        <dbReference type="Pfam" id="PF02880"/>
    </source>
</evidence>
<protein>
    <submittedName>
        <fullName evidence="6">Phosphoglucomutase</fullName>
    </submittedName>
</protein>
<keyword evidence="1" id="KW-0479">Metal-binding</keyword>
<evidence type="ECO:0000259" key="4">
    <source>
        <dbReference type="Pfam" id="PF00408"/>
    </source>
</evidence>
<dbReference type="GO" id="GO:0005975">
    <property type="term" value="P:carbohydrate metabolic process"/>
    <property type="evidence" value="ECO:0007669"/>
    <property type="project" value="InterPro"/>
</dbReference>
<dbReference type="Proteomes" id="UP000574717">
    <property type="component" value="Unassembled WGS sequence"/>
</dbReference>
<comment type="caution">
    <text evidence="6">The sequence shown here is derived from an EMBL/GenBank/DDBJ whole genome shotgun (WGS) entry which is preliminary data.</text>
</comment>